<keyword evidence="1" id="KW-0028">Amino-acid biosynthesis</keyword>
<dbReference type="InterPro" id="IPR036412">
    <property type="entry name" value="HAD-like_sf"/>
</dbReference>
<dbReference type="PANTHER" id="PTHR20371">
    <property type="entry name" value="ENOLASE-PHOSPHATASE E1"/>
    <property type="match status" value="1"/>
</dbReference>
<dbReference type="Proteomes" id="UP000835052">
    <property type="component" value="Unassembled WGS sequence"/>
</dbReference>
<dbReference type="CDD" id="cd01629">
    <property type="entry name" value="HAD_EP"/>
    <property type="match status" value="1"/>
</dbReference>
<dbReference type="InterPro" id="IPR006439">
    <property type="entry name" value="HAD-SF_hydro_IA"/>
</dbReference>
<comment type="caution">
    <text evidence="4">The sequence shown here is derived from an EMBL/GenBank/DDBJ whole genome shotgun (WGS) entry which is preliminary data.</text>
</comment>
<dbReference type="InterPro" id="IPR023943">
    <property type="entry name" value="Enolase-ppase_E1"/>
</dbReference>
<evidence type="ECO:0000313" key="5">
    <source>
        <dbReference type="Proteomes" id="UP000835052"/>
    </source>
</evidence>
<dbReference type="AlphaFoldDB" id="A0A8S1H9M6"/>
<dbReference type="Gene3D" id="3.40.50.1000">
    <property type="entry name" value="HAD superfamily/HAD-like"/>
    <property type="match status" value="1"/>
</dbReference>
<keyword evidence="2" id="KW-0378">Hydrolase</keyword>
<keyword evidence="3" id="KW-0486">Methionine biosynthesis</keyword>
<protein>
    <recommendedName>
        <fullName evidence="6">Enolase-phosphatase E1</fullName>
    </recommendedName>
</protein>
<organism evidence="4 5">
    <name type="scientific">Caenorhabditis auriculariae</name>
    <dbReference type="NCBI Taxonomy" id="2777116"/>
    <lineage>
        <taxon>Eukaryota</taxon>
        <taxon>Metazoa</taxon>
        <taxon>Ecdysozoa</taxon>
        <taxon>Nematoda</taxon>
        <taxon>Chromadorea</taxon>
        <taxon>Rhabditida</taxon>
        <taxon>Rhabditina</taxon>
        <taxon>Rhabditomorpha</taxon>
        <taxon>Rhabditoidea</taxon>
        <taxon>Rhabditidae</taxon>
        <taxon>Peloderinae</taxon>
        <taxon>Caenorhabditis</taxon>
    </lineage>
</organism>
<dbReference type="InterPro" id="IPR023214">
    <property type="entry name" value="HAD_sf"/>
</dbReference>
<dbReference type="GO" id="GO:0019509">
    <property type="term" value="P:L-methionine salvage from methylthioadenosine"/>
    <property type="evidence" value="ECO:0007669"/>
    <property type="project" value="InterPro"/>
</dbReference>
<dbReference type="FunFam" id="3.40.50.1000:FF:000079">
    <property type="entry name" value="Enolase-phosphatase E1"/>
    <property type="match status" value="1"/>
</dbReference>
<dbReference type="GO" id="GO:0000287">
    <property type="term" value="F:magnesium ion binding"/>
    <property type="evidence" value="ECO:0007669"/>
    <property type="project" value="InterPro"/>
</dbReference>
<dbReference type="GO" id="GO:0043874">
    <property type="term" value="F:acireductone synthase activity"/>
    <property type="evidence" value="ECO:0007669"/>
    <property type="project" value="InterPro"/>
</dbReference>
<evidence type="ECO:0000256" key="1">
    <source>
        <dbReference type="ARBA" id="ARBA00022605"/>
    </source>
</evidence>
<dbReference type="EMBL" id="CAJGYM010000033">
    <property type="protein sequence ID" value="CAD6193246.1"/>
    <property type="molecule type" value="Genomic_DNA"/>
</dbReference>
<evidence type="ECO:0000256" key="3">
    <source>
        <dbReference type="ARBA" id="ARBA00023167"/>
    </source>
</evidence>
<evidence type="ECO:0000313" key="4">
    <source>
        <dbReference type="EMBL" id="CAD6193246.1"/>
    </source>
</evidence>
<dbReference type="SFLD" id="SFLDG01133">
    <property type="entry name" value="C1.5.4:_Enolase-phosphatase_Li"/>
    <property type="match status" value="1"/>
</dbReference>
<dbReference type="NCBIfam" id="TIGR01691">
    <property type="entry name" value="enolase-ppase"/>
    <property type="match status" value="1"/>
</dbReference>
<dbReference type="SFLD" id="SFLDS00003">
    <property type="entry name" value="Haloacid_Dehalogenase"/>
    <property type="match status" value="1"/>
</dbReference>
<gene>
    <name evidence="4" type="ORF">CAUJ_LOCUS9165</name>
</gene>
<dbReference type="OrthoDB" id="272500at2759"/>
<reference evidence="4" key="1">
    <citation type="submission" date="2020-10" db="EMBL/GenBank/DDBJ databases">
        <authorList>
            <person name="Kikuchi T."/>
        </authorList>
    </citation>
    <scope>NUCLEOTIDE SEQUENCE</scope>
    <source>
        <strain evidence="4">NKZ352</strain>
    </source>
</reference>
<keyword evidence="5" id="KW-1185">Reference proteome</keyword>
<evidence type="ECO:0000256" key="2">
    <source>
        <dbReference type="ARBA" id="ARBA00022801"/>
    </source>
</evidence>
<evidence type="ECO:0008006" key="6">
    <source>
        <dbReference type="Google" id="ProtNLM"/>
    </source>
</evidence>
<dbReference type="Gene3D" id="1.10.720.60">
    <property type="match status" value="1"/>
</dbReference>
<dbReference type="SFLD" id="SFLDG01129">
    <property type="entry name" value="C1.5:_HAD__Beta-PGM__Phosphata"/>
    <property type="match status" value="1"/>
</dbReference>
<dbReference type="SFLD" id="SFLDF00044">
    <property type="entry name" value="enolase-phosphatase"/>
    <property type="match status" value="1"/>
</dbReference>
<dbReference type="HAMAP" id="MF_01681">
    <property type="entry name" value="Salvage_MtnC"/>
    <property type="match status" value="1"/>
</dbReference>
<name>A0A8S1H9M6_9PELO</name>
<dbReference type="NCBIfam" id="TIGR01549">
    <property type="entry name" value="HAD-SF-IA-v1"/>
    <property type="match status" value="1"/>
</dbReference>
<dbReference type="Pfam" id="PF00702">
    <property type="entry name" value="Hydrolase"/>
    <property type="match status" value="1"/>
</dbReference>
<accession>A0A8S1H9M6</accession>
<sequence length="242" mass="27488">MRLFDALILDIEGTVTSISFVKDTLFPYASDHVESWLVEHFDEPQVGHMIEDVRRYSAQSTDAIVRKVRATSKKETIEDVVNNVRHWIQKDEKVTPMKALQGLIWQEAYSRGAIKGHVYPDVLSNLTKFRNEDIRVFIYSSGSVHAQKLLFSHSVVGDLSEFIRGYFDTNIGYKGQAASYAKICQEISVETQRVLFLTDLEAEARAAAKAGLQVKIVWRDENAELSQAAREDFDVITSLEEL</sequence>
<dbReference type="SUPFAM" id="SSF56784">
    <property type="entry name" value="HAD-like"/>
    <property type="match status" value="1"/>
</dbReference>
<proteinExistence type="inferred from homology"/>
<dbReference type="PANTHER" id="PTHR20371:SF1">
    <property type="entry name" value="ENOLASE-PHOSPHATASE E1"/>
    <property type="match status" value="1"/>
</dbReference>